<keyword evidence="3" id="KW-0238">DNA-binding</keyword>
<evidence type="ECO:0000256" key="1">
    <source>
        <dbReference type="ARBA" id="ARBA00009437"/>
    </source>
</evidence>
<dbReference type="InterPro" id="IPR050176">
    <property type="entry name" value="LTTR"/>
</dbReference>
<dbReference type="Proteomes" id="UP001259803">
    <property type="component" value="Unassembled WGS sequence"/>
</dbReference>
<sequence>MDWDDLRVFLAAVRAGDFTGAASRLNIDRTTVGRRLQRLEAKLGIDLWERDRRGALPTAAGRRLLATAEQMEQAIHTFAQALPNQARTRPLRLASALGLAQLVMEEIGEAQGSLPLIIELSAVRDPVDALLHRHADLGLALVSNPSRDLAGIRIGTVAMGFYAVRDDVTRRVGWSRAALAEQPSAWARVNNIEDDRLACEVDNHAAQRDAMLAGMGAAWSWRFLAQREKTLREVPPPENERPPANASLWLLHRPAAGIDPATRDFADRLAELLASRICAE</sequence>
<organism evidence="6 7">
    <name type="scientific">Croceicoccus esteveae</name>
    <dbReference type="NCBI Taxonomy" id="3075597"/>
    <lineage>
        <taxon>Bacteria</taxon>
        <taxon>Pseudomonadati</taxon>
        <taxon>Pseudomonadota</taxon>
        <taxon>Alphaproteobacteria</taxon>
        <taxon>Sphingomonadales</taxon>
        <taxon>Erythrobacteraceae</taxon>
        <taxon>Croceicoccus</taxon>
    </lineage>
</organism>
<dbReference type="Pfam" id="PF03466">
    <property type="entry name" value="LysR_substrate"/>
    <property type="match status" value="1"/>
</dbReference>
<dbReference type="InterPro" id="IPR000847">
    <property type="entry name" value="LysR_HTH_N"/>
</dbReference>
<dbReference type="Gene3D" id="1.10.10.10">
    <property type="entry name" value="Winged helix-like DNA-binding domain superfamily/Winged helix DNA-binding domain"/>
    <property type="match status" value="1"/>
</dbReference>
<keyword evidence="2" id="KW-0805">Transcription regulation</keyword>
<dbReference type="PANTHER" id="PTHR30579:SF3">
    <property type="entry name" value="TRANSCRIPTIONAL REGULATORY PROTEIN"/>
    <property type="match status" value="1"/>
</dbReference>
<dbReference type="InterPro" id="IPR036390">
    <property type="entry name" value="WH_DNA-bd_sf"/>
</dbReference>
<gene>
    <name evidence="6" type="ORF">RM533_03165</name>
</gene>
<evidence type="ECO:0000256" key="2">
    <source>
        <dbReference type="ARBA" id="ARBA00023015"/>
    </source>
</evidence>
<keyword evidence="4" id="KW-0804">Transcription</keyword>
<protein>
    <submittedName>
        <fullName evidence="6">LysR family transcriptional regulator</fullName>
    </submittedName>
</protein>
<reference evidence="6 7" key="1">
    <citation type="submission" date="2023-09" db="EMBL/GenBank/DDBJ databases">
        <authorList>
            <person name="Rey-Velasco X."/>
        </authorList>
    </citation>
    <scope>NUCLEOTIDE SEQUENCE [LARGE SCALE GENOMIC DNA]</scope>
    <source>
        <strain evidence="6 7">F390</strain>
    </source>
</reference>
<dbReference type="SUPFAM" id="SSF46785">
    <property type="entry name" value="Winged helix' DNA-binding domain"/>
    <property type="match status" value="1"/>
</dbReference>
<accession>A0ABU2ZF02</accession>
<feature type="domain" description="HTH lysR-type" evidence="5">
    <location>
        <begin position="1"/>
        <end position="58"/>
    </location>
</feature>
<evidence type="ECO:0000313" key="6">
    <source>
        <dbReference type="EMBL" id="MDT0575183.1"/>
    </source>
</evidence>
<comment type="caution">
    <text evidence="6">The sequence shown here is derived from an EMBL/GenBank/DDBJ whole genome shotgun (WGS) entry which is preliminary data.</text>
</comment>
<dbReference type="InterPro" id="IPR036388">
    <property type="entry name" value="WH-like_DNA-bd_sf"/>
</dbReference>
<dbReference type="PROSITE" id="PS50931">
    <property type="entry name" value="HTH_LYSR"/>
    <property type="match status" value="1"/>
</dbReference>
<evidence type="ECO:0000256" key="3">
    <source>
        <dbReference type="ARBA" id="ARBA00023125"/>
    </source>
</evidence>
<dbReference type="RefSeq" id="WP_311339765.1">
    <property type="nucleotide sequence ID" value="NZ_JAVRHS010000002.1"/>
</dbReference>
<dbReference type="SUPFAM" id="SSF53850">
    <property type="entry name" value="Periplasmic binding protein-like II"/>
    <property type="match status" value="1"/>
</dbReference>
<evidence type="ECO:0000313" key="7">
    <source>
        <dbReference type="Proteomes" id="UP001259803"/>
    </source>
</evidence>
<proteinExistence type="inferred from homology"/>
<evidence type="ECO:0000259" key="5">
    <source>
        <dbReference type="PROSITE" id="PS50931"/>
    </source>
</evidence>
<dbReference type="Pfam" id="PF00126">
    <property type="entry name" value="HTH_1"/>
    <property type="match status" value="1"/>
</dbReference>
<dbReference type="EMBL" id="JAVRHS010000002">
    <property type="protein sequence ID" value="MDT0575183.1"/>
    <property type="molecule type" value="Genomic_DNA"/>
</dbReference>
<evidence type="ECO:0000256" key="4">
    <source>
        <dbReference type="ARBA" id="ARBA00023163"/>
    </source>
</evidence>
<comment type="similarity">
    <text evidence="1">Belongs to the LysR transcriptional regulatory family.</text>
</comment>
<dbReference type="InterPro" id="IPR005119">
    <property type="entry name" value="LysR_subst-bd"/>
</dbReference>
<name>A0ABU2ZF02_9SPHN</name>
<keyword evidence="7" id="KW-1185">Reference proteome</keyword>
<dbReference type="PANTHER" id="PTHR30579">
    <property type="entry name" value="TRANSCRIPTIONAL REGULATOR"/>
    <property type="match status" value="1"/>
</dbReference>